<proteinExistence type="predicted"/>
<organism evidence="6 7">
    <name type="scientific">Bosea lupini</name>
    <dbReference type="NCBI Taxonomy" id="1036779"/>
    <lineage>
        <taxon>Bacteria</taxon>
        <taxon>Pseudomonadati</taxon>
        <taxon>Pseudomonadota</taxon>
        <taxon>Alphaproteobacteria</taxon>
        <taxon>Hyphomicrobiales</taxon>
        <taxon>Boseaceae</taxon>
        <taxon>Bosea</taxon>
    </lineage>
</organism>
<dbReference type="GO" id="GO:0043565">
    <property type="term" value="F:sequence-specific DNA binding"/>
    <property type="evidence" value="ECO:0007669"/>
    <property type="project" value="InterPro"/>
</dbReference>
<dbReference type="Gene3D" id="1.10.10.60">
    <property type="entry name" value="Homeodomain-like"/>
    <property type="match status" value="2"/>
</dbReference>
<dbReference type="Proteomes" id="UP000199664">
    <property type="component" value="Unassembled WGS sequence"/>
</dbReference>
<dbReference type="InterPro" id="IPR014710">
    <property type="entry name" value="RmlC-like_jellyroll"/>
</dbReference>
<evidence type="ECO:0000256" key="4">
    <source>
        <dbReference type="ARBA" id="ARBA00023163"/>
    </source>
</evidence>
<dbReference type="Pfam" id="PF12833">
    <property type="entry name" value="HTH_18"/>
    <property type="match status" value="1"/>
</dbReference>
<accession>A0A1H7UWR4</accession>
<evidence type="ECO:0000259" key="5">
    <source>
        <dbReference type="PROSITE" id="PS01124"/>
    </source>
</evidence>
<keyword evidence="3 6" id="KW-0238">DNA-binding</keyword>
<dbReference type="CDD" id="cd06124">
    <property type="entry name" value="cupin_NimR-like_N"/>
    <property type="match status" value="1"/>
</dbReference>
<evidence type="ECO:0000313" key="7">
    <source>
        <dbReference type="Proteomes" id="UP000199664"/>
    </source>
</evidence>
<dbReference type="Pfam" id="PF02311">
    <property type="entry name" value="AraC_binding"/>
    <property type="match status" value="1"/>
</dbReference>
<dbReference type="InterPro" id="IPR011051">
    <property type="entry name" value="RmlC_Cupin_sf"/>
</dbReference>
<dbReference type="GO" id="GO:0003700">
    <property type="term" value="F:DNA-binding transcription factor activity"/>
    <property type="evidence" value="ECO:0007669"/>
    <property type="project" value="InterPro"/>
</dbReference>
<evidence type="ECO:0000256" key="2">
    <source>
        <dbReference type="ARBA" id="ARBA00023015"/>
    </source>
</evidence>
<dbReference type="SUPFAM" id="SSF51182">
    <property type="entry name" value="RmlC-like cupins"/>
    <property type="match status" value="1"/>
</dbReference>
<dbReference type="PANTHER" id="PTHR11019:SF159">
    <property type="entry name" value="TRANSCRIPTIONAL REGULATOR-RELATED"/>
    <property type="match status" value="1"/>
</dbReference>
<dbReference type="PANTHER" id="PTHR11019">
    <property type="entry name" value="HTH-TYPE TRANSCRIPTIONAL REGULATOR NIMR"/>
    <property type="match status" value="1"/>
</dbReference>
<gene>
    <name evidence="6" type="ORF">SAMN04515666_106454</name>
</gene>
<dbReference type="InterPro" id="IPR018060">
    <property type="entry name" value="HTH_AraC"/>
</dbReference>
<dbReference type="FunFam" id="1.10.10.60:FF:000132">
    <property type="entry name" value="AraC family transcriptional regulator"/>
    <property type="match status" value="1"/>
</dbReference>
<name>A0A1H7UWR4_9HYPH</name>
<dbReference type="RefSeq" id="WP_091838151.1">
    <property type="nucleotide sequence ID" value="NZ_FOAN01000006.1"/>
</dbReference>
<dbReference type="EMBL" id="FOAN01000006">
    <property type="protein sequence ID" value="SEM01179.1"/>
    <property type="molecule type" value="Genomic_DNA"/>
</dbReference>
<dbReference type="InterPro" id="IPR003313">
    <property type="entry name" value="AraC-bd"/>
</dbReference>
<dbReference type="AlphaFoldDB" id="A0A1H7UWR4"/>
<dbReference type="PROSITE" id="PS01124">
    <property type="entry name" value="HTH_ARAC_FAMILY_2"/>
    <property type="match status" value="1"/>
</dbReference>
<keyword evidence="2" id="KW-0805">Transcription regulation</keyword>
<keyword evidence="7" id="KW-1185">Reference proteome</keyword>
<feature type="domain" description="HTH araC/xylS-type" evidence="5">
    <location>
        <begin position="169"/>
        <end position="269"/>
    </location>
</feature>
<keyword evidence="1" id="KW-0678">Repressor</keyword>
<evidence type="ECO:0000256" key="3">
    <source>
        <dbReference type="ARBA" id="ARBA00023125"/>
    </source>
</evidence>
<dbReference type="SUPFAM" id="SSF46689">
    <property type="entry name" value="Homeodomain-like"/>
    <property type="match status" value="1"/>
</dbReference>
<dbReference type="SMART" id="SM00342">
    <property type="entry name" value="HTH_ARAC"/>
    <property type="match status" value="1"/>
</dbReference>
<reference evidence="7" key="1">
    <citation type="submission" date="2016-10" db="EMBL/GenBank/DDBJ databases">
        <authorList>
            <person name="Varghese N."/>
            <person name="Submissions S."/>
        </authorList>
    </citation>
    <scope>NUCLEOTIDE SEQUENCE [LARGE SCALE GENOMIC DNA]</scope>
    <source>
        <strain evidence="7">LMG 26383,CCUG 61248,R- 45681</strain>
    </source>
</reference>
<keyword evidence="4" id="KW-0804">Transcription</keyword>
<dbReference type="OrthoDB" id="9804543at2"/>
<dbReference type="Gene3D" id="2.60.120.10">
    <property type="entry name" value="Jelly Rolls"/>
    <property type="match status" value="1"/>
</dbReference>
<sequence>MRKLPQPQVEALHSDHRHIHGTVADADGDVLVRVSDNPAGYTIPLHSHRQIQLLCAFSGVVQINTERGSWMIPPGHGLLIPARLQHAVEMLSDVSIKSVYLLTGDDDLAERMLQVLGVTDLAHALIVEAIRLRDMPPGHRKLALVLELLTAEIAALPIRPLGLPIPADRRLAALCRAYMAAPSVNERLDDWAAKLAMSRRTFTRLFQRETGLSFVAWRQQASLFACLPRLAEGMPVTQAAMLAGYDNVAAFTTMFRRRLGTAPRNYMKASLAR</sequence>
<protein>
    <submittedName>
        <fullName evidence="6">AraC-type DNA-binding protein</fullName>
    </submittedName>
</protein>
<dbReference type="STRING" id="1036779.SAMN04515666_106454"/>
<evidence type="ECO:0000256" key="1">
    <source>
        <dbReference type="ARBA" id="ARBA00022491"/>
    </source>
</evidence>
<dbReference type="InterPro" id="IPR009057">
    <property type="entry name" value="Homeodomain-like_sf"/>
</dbReference>
<evidence type="ECO:0000313" key="6">
    <source>
        <dbReference type="EMBL" id="SEM01179.1"/>
    </source>
</evidence>